<feature type="region of interest" description="Disordered" evidence="1">
    <location>
        <begin position="211"/>
        <end position="248"/>
    </location>
</feature>
<dbReference type="EMBL" id="VCHE01000045">
    <property type="protein sequence ID" value="KAB2574322.1"/>
    <property type="molecule type" value="Genomic_DNA"/>
</dbReference>
<feature type="region of interest" description="Disordered" evidence="1">
    <location>
        <begin position="156"/>
        <end position="191"/>
    </location>
</feature>
<keyword evidence="3" id="KW-1185">Reference proteome</keyword>
<evidence type="ECO:0000313" key="3">
    <source>
        <dbReference type="Proteomes" id="UP000325902"/>
    </source>
</evidence>
<sequence length="346" mass="34563">MTPPSLEDFNHAALLRNSAVATQQRRRSSAVGIGGSGSGGIGGVGKLGLSAAVRQQLRQRDSIINRGRHQYGSGGNGGGSRAGSMGKMGGAGGGGGGGGGGGPIVSNSGRFSNRAGRERKRRSGNGSGAGVGVAGGSRLSALGQLGGAGGALVGRDTGVGAEAPGMMEQEERDDEVEGGREEALTDARPAAATSGLRIPLSMISNAGAKANFLAPSSQQQPSSLCPPPPPFGSTPSSPSKKFQTGFSGSSGMYGLGSSGFRDDDHFFMGPGKARRPVSVESSPTRFSSMCGTHESVIGAAAAGAERAGAWKTGEVSPVSPGVPPLPRKSEERKTRESSVVGNEAFL</sequence>
<dbReference type="Proteomes" id="UP000325902">
    <property type="component" value="Unassembled WGS sequence"/>
</dbReference>
<feature type="region of interest" description="Disordered" evidence="1">
    <location>
        <begin position="18"/>
        <end position="39"/>
    </location>
</feature>
<feature type="region of interest" description="Disordered" evidence="1">
    <location>
        <begin position="311"/>
        <end position="346"/>
    </location>
</feature>
<feature type="compositionally biased region" description="Low complexity" evidence="1">
    <location>
        <begin position="233"/>
        <end position="248"/>
    </location>
</feature>
<reference evidence="2 3" key="1">
    <citation type="journal article" date="2019" name="Sci. Rep.">
        <title>A multi-omics analysis of the grapevine pathogen Lasiodiplodia theobromae reveals that temperature affects the expression of virulence- and pathogenicity-related genes.</title>
        <authorList>
            <person name="Felix C."/>
            <person name="Meneses R."/>
            <person name="Goncalves M.F.M."/>
            <person name="Tilleman L."/>
            <person name="Duarte A.S."/>
            <person name="Jorrin-Novo J.V."/>
            <person name="Van de Peer Y."/>
            <person name="Deforce D."/>
            <person name="Van Nieuwerburgh F."/>
            <person name="Esteves A.C."/>
            <person name="Alves A."/>
        </authorList>
    </citation>
    <scope>NUCLEOTIDE SEQUENCE [LARGE SCALE GENOMIC DNA]</scope>
    <source>
        <strain evidence="2 3">LA-SOL3</strain>
    </source>
</reference>
<feature type="compositionally biased region" description="Gly residues" evidence="1">
    <location>
        <begin position="72"/>
        <end position="103"/>
    </location>
</feature>
<name>A0A5N5DAN9_9PEZI</name>
<feature type="region of interest" description="Disordered" evidence="1">
    <location>
        <begin position="61"/>
        <end position="132"/>
    </location>
</feature>
<proteinExistence type="predicted"/>
<gene>
    <name evidence="2" type="ORF">DBV05_g6997</name>
</gene>
<organism evidence="2 3">
    <name type="scientific">Lasiodiplodia theobromae</name>
    <dbReference type="NCBI Taxonomy" id="45133"/>
    <lineage>
        <taxon>Eukaryota</taxon>
        <taxon>Fungi</taxon>
        <taxon>Dikarya</taxon>
        <taxon>Ascomycota</taxon>
        <taxon>Pezizomycotina</taxon>
        <taxon>Dothideomycetes</taxon>
        <taxon>Dothideomycetes incertae sedis</taxon>
        <taxon>Botryosphaeriales</taxon>
        <taxon>Botryosphaeriaceae</taxon>
        <taxon>Lasiodiplodia</taxon>
    </lineage>
</organism>
<comment type="caution">
    <text evidence="2">The sequence shown here is derived from an EMBL/GenBank/DDBJ whole genome shotgun (WGS) entry which is preliminary data.</text>
</comment>
<feature type="compositionally biased region" description="Basic and acidic residues" evidence="1">
    <location>
        <begin position="327"/>
        <end position="336"/>
    </location>
</feature>
<dbReference type="AlphaFoldDB" id="A0A5N5DAN9"/>
<evidence type="ECO:0000256" key="1">
    <source>
        <dbReference type="SAM" id="MobiDB-lite"/>
    </source>
</evidence>
<evidence type="ECO:0000313" key="2">
    <source>
        <dbReference type="EMBL" id="KAB2574322.1"/>
    </source>
</evidence>
<accession>A0A5N5DAN9</accession>
<protein>
    <submittedName>
        <fullName evidence="2">Uncharacterized protein</fullName>
    </submittedName>
</protein>